<keyword evidence="4" id="KW-1185">Reference proteome</keyword>
<dbReference type="EMBL" id="BMTL01000002">
    <property type="protein sequence ID" value="GGR69467.1"/>
    <property type="molecule type" value="Genomic_DNA"/>
</dbReference>
<feature type="domain" description="Transposase Helix-turn-helix" evidence="2">
    <location>
        <begin position="45"/>
        <end position="92"/>
    </location>
</feature>
<dbReference type="AlphaFoldDB" id="A0A918FQZ4"/>
<dbReference type="GO" id="GO:0006313">
    <property type="term" value="P:DNA transposition"/>
    <property type="evidence" value="ECO:0007669"/>
    <property type="project" value="InterPro"/>
</dbReference>
<reference evidence="3" key="2">
    <citation type="submission" date="2020-09" db="EMBL/GenBank/DDBJ databases">
        <authorList>
            <person name="Sun Q."/>
            <person name="Ohkuma M."/>
        </authorList>
    </citation>
    <scope>NUCLEOTIDE SEQUENCE</scope>
    <source>
        <strain evidence="3">JCM 4386</strain>
    </source>
</reference>
<organism evidence="3 4">
    <name type="scientific">Streptomyces humidus</name>
    <dbReference type="NCBI Taxonomy" id="52259"/>
    <lineage>
        <taxon>Bacteria</taxon>
        <taxon>Bacillati</taxon>
        <taxon>Actinomycetota</taxon>
        <taxon>Actinomycetes</taxon>
        <taxon>Kitasatosporales</taxon>
        <taxon>Streptomycetaceae</taxon>
        <taxon>Streptomyces</taxon>
    </lineage>
</organism>
<evidence type="ECO:0000313" key="4">
    <source>
        <dbReference type="Proteomes" id="UP000606194"/>
    </source>
</evidence>
<protein>
    <recommendedName>
        <fullName evidence="5">Transposase</fullName>
    </recommendedName>
</protein>
<gene>
    <name evidence="3" type="ORF">GCM10010269_05300</name>
</gene>
<sequence>MAGVNTASELSWITPFTGLSPRQFGKLITALRREGADPVRKGRPWSLPLEDRVLLVAAYWRTNLTLRQLAPLFGVSKSAADRIIGALGPSLAFQPRRRFRKDTVLIVDGTLVPTRDHTIAEQSKNYRYSTNHQVVIDADTRLIVAVGRPVSGNRNDCKAWELSGAKDAIGHTTVIADGGYRGTGLVIPHRRERGRPALPDWKEEHNRSHRKVRARVEHAFALMKTWKILRDCRLKSDGVHHAMLGIARLHNLTLAG</sequence>
<dbReference type="GO" id="GO:0003677">
    <property type="term" value="F:DNA binding"/>
    <property type="evidence" value="ECO:0007669"/>
    <property type="project" value="InterPro"/>
</dbReference>
<proteinExistence type="predicted"/>
<evidence type="ECO:0008006" key="5">
    <source>
        <dbReference type="Google" id="ProtNLM"/>
    </source>
</evidence>
<dbReference type="RefSeq" id="WP_190147567.1">
    <property type="nucleotide sequence ID" value="NZ_BMTL01000002.1"/>
</dbReference>
<dbReference type="Proteomes" id="UP000606194">
    <property type="component" value="Unassembled WGS sequence"/>
</dbReference>
<accession>A0A918FQZ4</accession>
<feature type="domain" description="Transposase IS4-like" evidence="1">
    <location>
        <begin position="101"/>
        <end position="252"/>
    </location>
</feature>
<dbReference type="InterPro" id="IPR027805">
    <property type="entry name" value="Transposase_HTH_dom"/>
</dbReference>
<dbReference type="Pfam" id="PF01609">
    <property type="entry name" value="DDE_Tnp_1"/>
    <property type="match status" value="1"/>
</dbReference>
<name>A0A918FQZ4_9ACTN</name>
<comment type="caution">
    <text evidence="3">The sequence shown here is derived from an EMBL/GenBank/DDBJ whole genome shotgun (WGS) entry which is preliminary data.</text>
</comment>
<evidence type="ECO:0000259" key="1">
    <source>
        <dbReference type="Pfam" id="PF01609"/>
    </source>
</evidence>
<dbReference type="GO" id="GO:0004803">
    <property type="term" value="F:transposase activity"/>
    <property type="evidence" value="ECO:0007669"/>
    <property type="project" value="InterPro"/>
</dbReference>
<evidence type="ECO:0000259" key="2">
    <source>
        <dbReference type="Pfam" id="PF13613"/>
    </source>
</evidence>
<dbReference type="InterPro" id="IPR002559">
    <property type="entry name" value="Transposase_11"/>
</dbReference>
<dbReference type="Pfam" id="PF13613">
    <property type="entry name" value="HTH_Tnp_4"/>
    <property type="match status" value="1"/>
</dbReference>
<reference evidence="3" key="1">
    <citation type="journal article" date="2014" name="Int. J. Syst. Evol. Microbiol.">
        <title>Complete genome sequence of Corynebacterium casei LMG S-19264T (=DSM 44701T), isolated from a smear-ripened cheese.</title>
        <authorList>
            <consortium name="US DOE Joint Genome Institute (JGI-PGF)"/>
            <person name="Walter F."/>
            <person name="Albersmeier A."/>
            <person name="Kalinowski J."/>
            <person name="Ruckert C."/>
        </authorList>
    </citation>
    <scope>NUCLEOTIDE SEQUENCE</scope>
    <source>
        <strain evidence="3">JCM 4386</strain>
    </source>
</reference>
<evidence type="ECO:0000313" key="3">
    <source>
        <dbReference type="EMBL" id="GGR69467.1"/>
    </source>
</evidence>